<evidence type="ECO:0000256" key="2">
    <source>
        <dbReference type="SAM" id="MobiDB-lite"/>
    </source>
</evidence>
<dbReference type="GeneID" id="102820744"/>
<evidence type="ECO:0000256" key="1">
    <source>
        <dbReference type="ARBA" id="ARBA00038125"/>
    </source>
</evidence>
<dbReference type="GO" id="GO:0030335">
    <property type="term" value="P:positive regulation of cell migration"/>
    <property type="evidence" value="ECO:0007669"/>
    <property type="project" value="TreeGrafter"/>
</dbReference>
<dbReference type="GO" id="GO:0030010">
    <property type="term" value="P:establishment of cell polarity"/>
    <property type="evidence" value="ECO:0007669"/>
    <property type="project" value="TreeGrafter"/>
</dbReference>
<dbReference type="RefSeq" id="XP_006860985.1">
    <property type="nucleotide sequence ID" value="XM_006860923.1"/>
</dbReference>
<dbReference type="GO" id="GO:0030512">
    <property type="term" value="P:negative regulation of transforming growth factor beta receptor signaling pathway"/>
    <property type="evidence" value="ECO:0007669"/>
    <property type="project" value="TreeGrafter"/>
</dbReference>
<reference evidence="4" key="1">
    <citation type="submission" date="2025-08" db="UniProtKB">
        <authorList>
            <consortium name="RefSeq"/>
        </authorList>
    </citation>
    <scope>IDENTIFICATION</scope>
    <source>
        <tissue evidence="4">Spleen</tissue>
    </source>
</reference>
<dbReference type="CTD" id="23625"/>
<accession>A0A9B0WN86</accession>
<dbReference type="GO" id="GO:0005737">
    <property type="term" value="C:cytoplasm"/>
    <property type="evidence" value="ECO:0007669"/>
    <property type="project" value="TreeGrafter"/>
</dbReference>
<sequence length="186" mass="19871">MNGLPSAEAPGGAGCSLVGLPPLPRGLSGLLNASGGSWRELERVYSQRSRIHDELSRAARAPDGPRHAANGANAGPAAGPTGPRRRVNLDSALAALRKEMVGLRQLDMSLLCQLWGLYESIQDYKHLCQDLSSSLHSDSSYPPDGSLSDDEEPPDASLPPDPPPLTVPQTHNARDQWLQDAFHISL</sequence>
<evidence type="ECO:0000313" key="3">
    <source>
        <dbReference type="Proteomes" id="UP000504623"/>
    </source>
</evidence>
<gene>
    <name evidence="4" type="primary">FAM89B</name>
</gene>
<dbReference type="Pfam" id="PF14854">
    <property type="entry name" value="LURAP"/>
    <property type="match status" value="1"/>
</dbReference>
<dbReference type="OrthoDB" id="1681166at2759"/>
<dbReference type="GO" id="GO:0060392">
    <property type="term" value="P:negative regulation of SMAD protein signal transduction"/>
    <property type="evidence" value="ECO:0007669"/>
    <property type="project" value="TreeGrafter"/>
</dbReference>
<proteinExistence type="inferred from homology"/>
<dbReference type="AlphaFoldDB" id="A0A9B0WN86"/>
<dbReference type="GO" id="GO:0030027">
    <property type="term" value="C:lamellipodium"/>
    <property type="evidence" value="ECO:0007669"/>
    <property type="project" value="TreeGrafter"/>
</dbReference>
<name>A0A9B0WN86_CHRAS</name>
<feature type="region of interest" description="Disordered" evidence="2">
    <location>
        <begin position="53"/>
        <end position="85"/>
    </location>
</feature>
<feature type="region of interest" description="Disordered" evidence="2">
    <location>
        <begin position="133"/>
        <end position="172"/>
    </location>
</feature>
<dbReference type="GO" id="GO:0001222">
    <property type="term" value="F:transcription corepressor binding"/>
    <property type="evidence" value="ECO:0007669"/>
    <property type="project" value="TreeGrafter"/>
</dbReference>
<feature type="compositionally biased region" description="Pro residues" evidence="2">
    <location>
        <begin position="156"/>
        <end position="166"/>
    </location>
</feature>
<evidence type="ECO:0000313" key="4">
    <source>
        <dbReference type="RefSeq" id="XP_006860985.1"/>
    </source>
</evidence>
<feature type="compositionally biased region" description="Low complexity" evidence="2">
    <location>
        <begin position="67"/>
        <end position="82"/>
    </location>
</feature>
<dbReference type="InterPro" id="IPR039499">
    <property type="entry name" value="LURA1/LRA25"/>
</dbReference>
<dbReference type="PANTHER" id="PTHR46949:SF2">
    <property type="entry name" value="LEUCINE REPEAT ADAPTER PROTEIN 25"/>
    <property type="match status" value="1"/>
</dbReference>
<protein>
    <submittedName>
        <fullName evidence="4">Protein FAM89B isoform X1</fullName>
    </submittedName>
</protein>
<comment type="similarity">
    <text evidence="1">Belongs to the FAM89 family.</text>
</comment>
<dbReference type="PANTHER" id="PTHR46949">
    <property type="entry name" value="LEUCINE REPEAT ADAPTER PROTEIN 25"/>
    <property type="match status" value="1"/>
</dbReference>
<organism evidence="3 4">
    <name type="scientific">Chrysochloris asiatica</name>
    <name type="common">Cape golden mole</name>
    <dbReference type="NCBI Taxonomy" id="185453"/>
    <lineage>
        <taxon>Eukaryota</taxon>
        <taxon>Metazoa</taxon>
        <taxon>Chordata</taxon>
        <taxon>Craniata</taxon>
        <taxon>Vertebrata</taxon>
        <taxon>Euteleostomi</taxon>
        <taxon>Mammalia</taxon>
        <taxon>Eutheria</taxon>
        <taxon>Afrotheria</taxon>
        <taxon>Chrysochloridae</taxon>
        <taxon>Chrysochlorinae</taxon>
        <taxon>Chrysochloris</taxon>
    </lineage>
</organism>
<keyword evidence="3" id="KW-1185">Reference proteome</keyword>
<dbReference type="Proteomes" id="UP000504623">
    <property type="component" value="Unplaced"/>
</dbReference>